<dbReference type="EMBL" id="JAPFFF010000004">
    <property type="protein sequence ID" value="KAK8892377.1"/>
    <property type="molecule type" value="Genomic_DNA"/>
</dbReference>
<feature type="region of interest" description="Disordered" evidence="5">
    <location>
        <begin position="676"/>
        <end position="767"/>
    </location>
</feature>
<keyword evidence="1" id="KW-0808">Transferase</keyword>
<feature type="compositionally biased region" description="Basic and acidic residues" evidence="5">
    <location>
        <begin position="611"/>
        <end position="626"/>
    </location>
</feature>
<evidence type="ECO:0000256" key="3">
    <source>
        <dbReference type="ARBA" id="ARBA00022840"/>
    </source>
</evidence>
<dbReference type="InterPro" id="IPR011009">
    <property type="entry name" value="Kinase-like_dom_sf"/>
</dbReference>
<dbReference type="InterPro" id="IPR008271">
    <property type="entry name" value="Ser/Thr_kinase_AS"/>
</dbReference>
<evidence type="ECO:0000313" key="8">
    <source>
        <dbReference type="Proteomes" id="UP001470230"/>
    </source>
</evidence>
<keyword evidence="3 4" id="KW-0067">ATP-binding</keyword>
<keyword evidence="1" id="KW-0723">Serine/threonine-protein kinase</keyword>
<feature type="region of interest" description="Disordered" evidence="5">
    <location>
        <begin position="560"/>
        <end position="658"/>
    </location>
</feature>
<evidence type="ECO:0000256" key="2">
    <source>
        <dbReference type="ARBA" id="ARBA00022741"/>
    </source>
</evidence>
<feature type="compositionally biased region" description="Low complexity" evidence="5">
    <location>
        <begin position="636"/>
        <end position="658"/>
    </location>
</feature>
<comment type="caution">
    <text evidence="7">The sequence shown here is derived from an EMBL/GenBank/DDBJ whole genome shotgun (WGS) entry which is preliminary data.</text>
</comment>
<feature type="compositionally biased region" description="Acidic residues" evidence="5">
    <location>
        <begin position="577"/>
        <end position="595"/>
    </location>
</feature>
<dbReference type="InterPro" id="IPR000719">
    <property type="entry name" value="Prot_kinase_dom"/>
</dbReference>
<reference evidence="7 8" key="1">
    <citation type="submission" date="2024-04" db="EMBL/GenBank/DDBJ databases">
        <title>Tritrichomonas musculus Genome.</title>
        <authorList>
            <person name="Alves-Ferreira E."/>
            <person name="Grigg M."/>
            <person name="Lorenzi H."/>
            <person name="Galac M."/>
        </authorList>
    </citation>
    <scope>NUCLEOTIDE SEQUENCE [LARGE SCALE GENOMIC DNA]</scope>
    <source>
        <strain evidence="7 8">EAF2021</strain>
    </source>
</reference>
<organism evidence="7 8">
    <name type="scientific">Tritrichomonas musculus</name>
    <dbReference type="NCBI Taxonomy" id="1915356"/>
    <lineage>
        <taxon>Eukaryota</taxon>
        <taxon>Metamonada</taxon>
        <taxon>Parabasalia</taxon>
        <taxon>Tritrichomonadida</taxon>
        <taxon>Tritrichomonadidae</taxon>
        <taxon>Tritrichomonas</taxon>
    </lineage>
</organism>
<dbReference type="SUPFAM" id="SSF56112">
    <property type="entry name" value="Protein kinase-like (PK-like)"/>
    <property type="match status" value="1"/>
</dbReference>
<dbReference type="PROSITE" id="PS50011">
    <property type="entry name" value="PROTEIN_KINASE_DOM"/>
    <property type="match status" value="1"/>
</dbReference>
<feature type="region of interest" description="Disordered" evidence="5">
    <location>
        <begin position="885"/>
        <end position="1036"/>
    </location>
</feature>
<evidence type="ECO:0000259" key="6">
    <source>
        <dbReference type="PROSITE" id="PS50011"/>
    </source>
</evidence>
<feature type="binding site" evidence="4">
    <location>
        <position position="250"/>
    </location>
    <ligand>
        <name>ATP</name>
        <dbReference type="ChEBI" id="CHEBI:30616"/>
    </ligand>
</feature>
<gene>
    <name evidence="7" type="ORF">M9Y10_029603</name>
</gene>
<feature type="compositionally biased region" description="Basic and acidic residues" evidence="5">
    <location>
        <begin position="1057"/>
        <end position="1068"/>
    </location>
</feature>
<evidence type="ECO:0000313" key="7">
    <source>
        <dbReference type="EMBL" id="KAK8892377.1"/>
    </source>
</evidence>
<feature type="region of interest" description="Disordered" evidence="5">
    <location>
        <begin position="1057"/>
        <end position="1078"/>
    </location>
</feature>
<sequence length="1310" mass="144988">MDYASSLSKSLNKKLKIIEALTDQTAVHRKKFEFALSQIKKFTKKYTKLAKKNQKLTTEKKNAALSIIQNLNELQEIMGDYLLETWTNSTIDNSSNSVLNILQELFSDLKSKSLIISPKCSKYIIPDSPEWNQYHMLDLRAIEASFTQYLNIKSNDASKPTPESTEIIDKMNQRLSSINREITISNGESISPSSPTKFSVSRSFSPIPVNYRKWLVDINDFDFQDPIGSGVSATVYRGIYKKTGEEVAIKEFKWIKMNGSRLQSFQREVAVLATVNHPTLLKLIGATDTPPFCIITEWMPNGSLFSALHEQALVDPTLKMIAAFDIARGMQYLHAHHIVHRDLKSLNVLMDKDMRVRICDFAFSRHATNEQTMTSNIGTPHWMAPEILFSNQNYTSKVDVYAFGVLLWELVTSQIPYNGVPGRSIMYEVRDLDIRPALPSSEFINPSFRDLITQCWDRNPDIRPSFDEIVRRFIDEKIRIDGTDDRVFDEYIRTSSTNSEIVNKKVKEVFERAVKKKEISLGAAVRKIRKLGGVPAELIDKLWQPEVISPLFARKKSDIGADEDEKVKSKVNKGGEYDSDDDDDKSEDDDDDDKDELNNQNENSEQVAKSETTEKDGINNENRKDSSINCNTADVNNSNNENNNINSDSSSNSNENTNNNSNCNCNNVNNNENNCINSEISNNKNTNNNSNSSDDTNNNNSNSSDNNATSENSSVNNNENNNINNDIGSNGNANNSCNGIVHDEDRSSVDAKTSVSADGSPGESARGLVVSDEDASQYLLLFNKTSKLGEVAKVLRSMKNGSIPRDVMCEFISEVPTGSNEVDADIVVAACKNGCADFASLYASRDVDISLALLVCARSGVDVTLRAAVTDLCVICLTACKLDTSASNNETSNSSSLLSSNTDRNTLLNENANSNSLLNENANSNSLLNENANSNSLLNENANSNSLLNENANSNSLLNENANSNSLLNENANSNSLLNENANSNSLLNENANSNSLLNENANSNSLLNENANSNSLLNENANSNSLLNENANSNSLLNEGADSKLIHYDHVNNEAKDESHNDVENDANHSNSNSEKHLNLNAHSKHSSTSNTLSSADSFISSSTLVSSSMELVNESNAASMKFAAALLCLVGIGKLNRIAQLIQNSNTNFMIRFLRSQDKSLKNAALVASVALANEGSIFNVSNRKKRVKCEVKNNQNDNDNLLFDDSGDCLNSESEVDKLFDVLLNMIQDEPLAASAIVNIVSKEKYYAEKLISKIEKNSDYIHENTLKALIASAKIRELRSKIKSILEKNNPKDEMKVYVQRFLSLI</sequence>
<keyword evidence="1" id="KW-0418">Kinase</keyword>
<proteinExistence type="predicted"/>
<dbReference type="PROSITE" id="PS00108">
    <property type="entry name" value="PROTEIN_KINASE_ST"/>
    <property type="match status" value="1"/>
</dbReference>
<keyword evidence="2 4" id="KW-0547">Nucleotide-binding</keyword>
<protein>
    <recommendedName>
        <fullName evidence="6">Protein kinase domain-containing protein</fullName>
    </recommendedName>
</protein>
<evidence type="ECO:0000256" key="1">
    <source>
        <dbReference type="ARBA" id="ARBA00022527"/>
    </source>
</evidence>
<dbReference type="PRINTS" id="PR00109">
    <property type="entry name" value="TYRKINASE"/>
</dbReference>
<name>A0ABR2KN97_9EUKA</name>
<feature type="compositionally biased region" description="Basic and acidic residues" evidence="5">
    <location>
        <begin position="560"/>
        <end position="576"/>
    </location>
</feature>
<dbReference type="InterPro" id="IPR017441">
    <property type="entry name" value="Protein_kinase_ATP_BS"/>
</dbReference>
<evidence type="ECO:0000256" key="4">
    <source>
        <dbReference type="PROSITE-ProRule" id="PRU10141"/>
    </source>
</evidence>
<feature type="domain" description="Protein kinase" evidence="6">
    <location>
        <begin position="221"/>
        <end position="478"/>
    </location>
</feature>
<dbReference type="PANTHER" id="PTHR23257">
    <property type="entry name" value="SERINE-THREONINE PROTEIN KINASE"/>
    <property type="match status" value="1"/>
</dbReference>
<keyword evidence="8" id="KW-1185">Reference proteome</keyword>
<dbReference type="InterPro" id="IPR001245">
    <property type="entry name" value="Ser-Thr/Tyr_kinase_cat_dom"/>
</dbReference>
<dbReference type="InterPro" id="IPR050167">
    <property type="entry name" value="Ser_Thr_protein_kinase"/>
</dbReference>
<dbReference type="CDD" id="cd13999">
    <property type="entry name" value="STKc_MAP3K-like"/>
    <property type="match status" value="1"/>
</dbReference>
<dbReference type="Proteomes" id="UP001470230">
    <property type="component" value="Unassembled WGS sequence"/>
</dbReference>
<accession>A0ABR2KN97</accession>
<dbReference type="Gene3D" id="1.10.510.10">
    <property type="entry name" value="Transferase(Phosphotransferase) domain 1"/>
    <property type="match status" value="1"/>
</dbReference>
<dbReference type="PROSITE" id="PS00107">
    <property type="entry name" value="PROTEIN_KINASE_ATP"/>
    <property type="match status" value="1"/>
</dbReference>
<evidence type="ECO:0000256" key="5">
    <source>
        <dbReference type="SAM" id="MobiDB-lite"/>
    </source>
</evidence>
<feature type="compositionally biased region" description="Low complexity" evidence="5">
    <location>
        <begin position="676"/>
        <end position="739"/>
    </location>
</feature>
<dbReference type="PANTHER" id="PTHR23257:SF963">
    <property type="entry name" value="AT08303P"/>
    <property type="match status" value="1"/>
</dbReference>
<feature type="compositionally biased region" description="Polar residues" evidence="5">
    <location>
        <begin position="598"/>
        <end position="610"/>
    </location>
</feature>
<dbReference type="SMART" id="SM00220">
    <property type="entry name" value="S_TKc"/>
    <property type="match status" value="1"/>
</dbReference>
<dbReference type="Pfam" id="PF07714">
    <property type="entry name" value="PK_Tyr_Ser-Thr"/>
    <property type="match status" value="1"/>
</dbReference>